<dbReference type="InterPro" id="IPR005532">
    <property type="entry name" value="SUMF_dom"/>
</dbReference>
<feature type="domain" description="Sulfatase-modifying factor enzyme-like" evidence="2">
    <location>
        <begin position="38"/>
        <end position="287"/>
    </location>
</feature>
<evidence type="ECO:0000259" key="2">
    <source>
        <dbReference type="Pfam" id="PF03781"/>
    </source>
</evidence>
<dbReference type="SUPFAM" id="SSF56436">
    <property type="entry name" value="C-type lectin-like"/>
    <property type="match status" value="1"/>
</dbReference>
<dbReference type="InterPro" id="IPR016187">
    <property type="entry name" value="CTDL_fold"/>
</dbReference>
<reference evidence="4" key="1">
    <citation type="submission" date="2020-02" db="EMBL/GenBank/DDBJ databases">
        <title>Genomic and physiological characterization of two novel Nitrospinaceae genera.</title>
        <authorList>
            <person name="Mueller A.J."/>
            <person name="Jung M.-Y."/>
            <person name="Strachan C.R."/>
            <person name="Herbold C.W."/>
            <person name="Kirkegaard R.H."/>
            <person name="Daims H."/>
        </authorList>
    </citation>
    <scope>NUCLEOTIDE SEQUENCE [LARGE SCALE GENOMIC DNA]</scope>
</reference>
<dbReference type="Proteomes" id="UP000594464">
    <property type="component" value="Chromosome"/>
</dbReference>
<dbReference type="GO" id="GO:0120147">
    <property type="term" value="F:formylglycine-generating oxidase activity"/>
    <property type="evidence" value="ECO:0007669"/>
    <property type="project" value="TreeGrafter"/>
</dbReference>
<dbReference type="Pfam" id="PF03781">
    <property type="entry name" value="FGE-sulfatase"/>
    <property type="match status" value="1"/>
</dbReference>
<gene>
    <name evidence="3" type="ORF">G3M78_09980</name>
</gene>
<feature type="signal peptide" evidence="1">
    <location>
        <begin position="1"/>
        <end position="30"/>
    </location>
</feature>
<accession>A0A7T0G3U4</accession>
<feature type="chain" id="PRO_5032493391" evidence="1">
    <location>
        <begin position="31"/>
        <end position="344"/>
    </location>
</feature>
<dbReference type="PANTHER" id="PTHR23150:SF19">
    <property type="entry name" value="FORMYLGLYCINE-GENERATING ENZYME"/>
    <property type="match status" value="1"/>
</dbReference>
<proteinExistence type="predicted"/>
<dbReference type="PANTHER" id="PTHR23150">
    <property type="entry name" value="SULFATASE MODIFYING FACTOR 1, 2"/>
    <property type="match status" value="1"/>
</dbReference>
<dbReference type="EMBL" id="CP048620">
    <property type="protein sequence ID" value="QPJ65704.1"/>
    <property type="molecule type" value="Genomic_DNA"/>
</dbReference>
<evidence type="ECO:0000313" key="3">
    <source>
        <dbReference type="EMBL" id="QPJ65704.1"/>
    </source>
</evidence>
<name>A0A7T0G3U4_9BACT</name>
<sequence>MKKQFKNVPKKISILKALILFTALAIPSMAGSQTLDSEDMVLINAGGFVRGVDQITSKNPTASGVAKTHALAQPFSDESPARMIYLDSYYLDIYEISNAQYTEFIIATDYAAPAYWDHHELNQPDQPVTGVNWYDASAYCHWANKRLPTEAEWEKAARGPAGSIYPWGNDLQYENANFARGEKGDHKITTPIKAYDKGKSYYGVFNMAGNVFEWVNDWYDPNYYKRRDDVKNPKGPQIDLKAQASAKKVIRGGSWYAPAQSITTTHRFWNNPTNNSYGVGLGFRCARNAEASPANQARSFYMDALIHMGAEKFKEAEASIKQAIELDSQNAEYRKTLELIKKQS</sequence>
<dbReference type="InterPro" id="IPR051043">
    <property type="entry name" value="Sulfatase_Mod_Factor_Kinase"/>
</dbReference>
<protein>
    <submittedName>
        <fullName evidence="3">Formylglycine-generating enzyme family protein</fullName>
    </submittedName>
</protein>
<keyword evidence="1" id="KW-0732">Signal</keyword>
<organism evidence="3 4">
    <name type="scientific">Candidatus Nitrohelix vancouverensis</name>
    <dbReference type="NCBI Taxonomy" id="2705534"/>
    <lineage>
        <taxon>Bacteria</taxon>
        <taxon>Pseudomonadati</taxon>
        <taxon>Nitrospinota/Tectimicrobiota group</taxon>
        <taxon>Nitrospinota</taxon>
        <taxon>Nitrospinia</taxon>
        <taxon>Nitrospinales</taxon>
        <taxon>Nitrospinaceae</taxon>
        <taxon>Candidatus Nitrohelix</taxon>
    </lineage>
</organism>
<dbReference type="KEGG" id="nva:G3M78_09980"/>
<dbReference type="InterPro" id="IPR042095">
    <property type="entry name" value="SUMF_sf"/>
</dbReference>
<evidence type="ECO:0000256" key="1">
    <source>
        <dbReference type="SAM" id="SignalP"/>
    </source>
</evidence>
<dbReference type="AlphaFoldDB" id="A0A7T0G3U4"/>
<evidence type="ECO:0000313" key="4">
    <source>
        <dbReference type="Proteomes" id="UP000594464"/>
    </source>
</evidence>
<dbReference type="Gene3D" id="3.90.1580.10">
    <property type="entry name" value="paralog of FGE (formylglycine-generating enzyme)"/>
    <property type="match status" value="1"/>
</dbReference>